<feature type="transmembrane region" description="Helical" evidence="8">
    <location>
        <begin position="7"/>
        <end position="31"/>
    </location>
</feature>
<evidence type="ECO:0000256" key="2">
    <source>
        <dbReference type="ARBA" id="ARBA00009142"/>
    </source>
</evidence>
<dbReference type="EMBL" id="CP014924">
    <property type="protein sequence ID" value="ANZ65720.1"/>
    <property type="molecule type" value="Genomic_DNA"/>
</dbReference>
<dbReference type="AlphaFoldDB" id="A0A1B2IUL2"/>
<comment type="similarity">
    <text evidence="2 8">Belongs to the 4-toluene sulfonate uptake permease (TSUP) (TC 2.A.102) family.</text>
</comment>
<keyword evidence="3" id="KW-0813">Transport</keyword>
<evidence type="ECO:0000256" key="8">
    <source>
        <dbReference type="RuleBase" id="RU363041"/>
    </source>
</evidence>
<name>A0A1B2IUL2_9LACO</name>
<feature type="transmembrane region" description="Helical" evidence="8">
    <location>
        <begin position="74"/>
        <end position="98"/>
    </location>
</feature>
<keyword evidence="10" id="KW-1185">Reference proteome</keyword>
<evidence type="ECO:0000256" key="1">
    <source>
        <dbReference type="ARBA" id="ARBA00004651"/>
    </source>
</evidence>
<comment type="subcellular location">
    <subcellularLocation>
        <location evidence="1 8">Cell membrane</location>
        <topology evidence="1 8">Multi-pass membrane protein</topology>
    </subcellularLocation>
</comment>
<dbReference type="PANTHER" id="PTHR30269">
    <property type="entry name" value="TRANSMEMBRANE PROTEIN YFCA"/>
    <property type="match status" value="1"/>
</dbReference>
<keyword evidence="7 8" id="KW-0472">Membrane</keyword>
<dbReference type="OrthoDB" id="2329556at2"/>
<dbReference type="InterPro" id="IPR002781">
    <property type="entry name" value="TM_pro_TauE-like"/>
</dbReference>
<dbReference type="RefSeq" id="WP_054709270.1">
    <property type="nucleotide sequence ID" value="NZ_CP014912.1"/>
</dbReference>
<sequence>MHAVLIAGYLLIAGTIAGFISAVAGLASLISYPVLLSIGVPPVSANVTNTAALIFTGLGSTMASGKELHGHRRIMWHVALVAMAGGIIGCLILAYAPSSSFEKVVPFMIFGAGVAMLVAGQHTVSPKNRQPDGVVKRGLKNGAIFLVGIYIGYFGAAAGIFLLSILTVTLTTPFVVSNAIKNFTSFMTNILSLIIYAFTTKVYWLLAVPLAVGMFIGGYMGPIAVRHVPVKLTRTVISIAAMLLGLYLFYTAYFK</sequence>
<reference evidence="9 10" key="1">
    <citation type="submission" date="2016-03" db="EMBL/GenBank/DDBJ databases">
        <title>Pediococcus and Lactobacillus from brewery environment - whole genome sequencing and assembly.</title>
        <authorList>
            <person name="Behr J."/>
            <person name="Geissler A.J."/>
            <person name="Vogel R.F."/>
        </authorList>
    </citation>
    <scope>NUCLEOTIDE SEQUENCE [LARGE SCALE GENOMIC DNA]</scope>
    <source>
        <strain evidence="9 10">TMW 1.1995</strain>
    </source>
</reference>
<feature type="transmembrane region" description="Helical" evidence="8">
    <location>
        <begin position="203"/>
        <end position="224"/>
    </location>
</feature>
<dbReference type="GO" id="GO:0005886">
    <property type="term" value="C:plasma membrane"/>
    <property type="evidence" value="ECO:0007669"/>
    <property type="project" value="UniProtKB-SubCell"/>
</dbReference>
<evidence type="ECO:0000256" key="4">
    <source>
        <dbReference type="ARBA" id="ARBA00022475"/>
    </source>
</evidence>
<keyword evidence="6 8" id="KW-1133">Transmembrane helix</keyword>
<gene>
    <name evidence="9" type="ORF">AYR63_00205</name>
</gene>
<organism evidence="9 10">
    <name type="scientific">Secundilactobacillus paracollinoides</name>
    <dbReference type="NCBI Taxonomy" id="240427"/>
    <lineage>
        <taxon>Bacteria</taxon>
        <taxon>Bacillati</taxon>
        <taxon>Bacillota</taxon>
        <taxon>Bacilli</taxon>
        <taxon>Lactobacillales</taxon>
        <taxon>Lactobacillaceae</taxon>
        <taxon>Secundilactobacillus</taxon>
    </lineage>
</organism>
<keyword evidence="4 8" id="KW-1003">Cell membrane</keyword>
<dbReference type="STRING" id="240427.AYR62_02710"/>
<proteinExistence type="inferred from homology"/>
<evidence type="ECO:0000256" key="3">
    <source>
        <dbReference type="ARBA" id="ARBA00022448"/>
    </source>
</evidence>
<evidence type="ECO:0000256" key="6">
    <source>
        <dbReference type="ARBA" id="ARBA00022989"/>
    </source>
</evidence>
<feature type="transmembrane region" description="Helical" evidence="8">
    <location>
        <begin position="104"/>
        <end position="124"/>
    </location>
</feature>
<feature type="transmembrane region" description="Helical" evidence="8">
    <location>
        <begin position="144"/>
        <end position="167"/>
    </location>
</feature>
<dbReference type="PANTHER" id="PTHR30269:SF0">
    <property type="entry name" value="MEMBRANE TRANSPORTER PROTEIN YFCA-RELATED"/>
    <property type="match status" value="1"/>
</dbReference>
<evidence type="ECO:0000256" key="7">
    <source>
        <dbReference type="ARBA" id="ARBA00023136"/>
    </source>
</evidence>
<protein>
    <recommendedName>
        <fullName evidence="8">Probable membrane transporter protein</fullName>
    </recommendedName>
</protein>
<feature type="transmembrane region" description="Helical" evidence="8">
    <location>
        <begin position="43"/>
        <end position="62"/>
    </location>
</feature>
<dbReference type="Pfam" id="PF01925">
    <property type="entry name" value="TauE"/>
    <property type="match status" value="1"/>
</dbReference>
<dbReference type="InterPro" id="IPR052017">
    <property type="entry name" value="TSUP"/>
</dbReference>
<feature type="transmembrane region" description="Helical" evidence="8">
    <location>
        <begin position="179"/>
        <end position="198"/>
    </location>
</feature>
<evidence type="ECO:0000313" key="9">
    <source>
        <dbReference type="EMBL" id="ANZ65720.1"/>
    </source>
</evidence>
<dbReference type="KEGG" id="lpd:AYR62_02710"/>
<accession>A0A1B2IUL2</accession>
<feature type="transmembrane region" description="Helical" evidence="8">
    <location>
        <begin position="236"/>
        <end position="254"/>
    </location>
</feature>
<dbReference type="Proteomes" id="UP000093267">
    <property type="component" value="Chromosome"/>
</dbReference>
<evidence type="ECO:0000256" key="5">
    <source>
        <dbReference type="ARBA" id="ARBA00022692"/>
    </source>
</evidence>
<keyword evidence="5 8" id="KW-0812">Transmembrane</keyword>
<evidence type="ECO:0000313" key="10">
    <source>
        <dbReference type="Proteomes" id="UP000093267"/>
    </source>
</evidence>